<protein>
    <recommendedName>
        <fullName evidence="1">DUF7352 domain-containing protein</fullName>
    </recommendedName>
</protein>
<evidence type="ECO:0000313" key="2">
    <source>
        <dbReference type="EMBL" id="AHJ10769.1"/>
    </source>
</evidence>
<proteinExistence type="predicted"/>
<evidence type="ECO:0000259" key="1">
    <source>
        <dbReference type="Pfam" id="PF24043"/>
    </source>
</evidence>
<feature type="domain" description="DUF7352" evidence="1">
    <location>
        <begin position="1"/>
        <end position="90"/>
    </location>
</feature>
<sequence length="91" mass="10421">MKTIYKYPLEIADYNTILIPGGYEYLKIVHVGRDPYGTPCIWAEVDTAYPTMPVTAYIVGTGHPLPNPEQLRVPQHIGSFVERVFVWHVYI</sequence>
<dbReference type="InterPro" id="IPR055776">
    <property type="entry name" value="DUF7352"/>
</dbReference>
<dbReference type="KEGG" id="vg:18503032"/>
<dbReference type="Proteomes" id="UP000019367">
    <property type="component" value="Segment"/>
</dbReference>
<dbReference type="Pfam" id="PF24043">
    <property type="entry name" value="DUF7352"/>
    <property type="match status" value="1"/>
</dbReference>
<keyword evidence="3" id="KW-1185">Reference proteome</keyword>
<evidence type="ECO:0000313" key="3">
    <source>
        <dbReference type="Proteomes" id="UP000019367"/>
    </source>
</evidence>
<organism evidence="2 3">
    <name type="scientific">Rhizobium phage vB_RglS_P106B</name>
    <dbReference type="NCBI Taxonomy" id="1458697"/>
    <lineage>
        <taxon>Viruses</taxon>
        <taxon>Duplodnaviria</taxon>
        <taxon>Heunggongvirae</taxon>
        <taxon>Uroviricota</taxon>
        <taxon>Caudoviricetes</taxon>
        <taxon>Rigallicvirus</taxon>
        <taxon>Rigallicvirus P106B</taxon>
    </lineage>
</organism>
<gene>
    <name evidence="2" type="ORF">P106B_86</name>
</gene>
<dbReference type="EMBL" id="KF977490">
    <property type="protein sequence ID" value="AHJ10769.1"/>
    <property type="molecule type" value="Genomic_DNA"/>
</dbReference>
<dbReference type="RefSeq" id="YP_009006012.1">
    <property type="nucleotide sequence ID" value="NC_023566.1"/>
</dbReference>
<name>W6E8Q5_9CAUD</name>
<dbReference type="GeneID" id="18503032"/>
<accession>W6E8Q5</accession>
<reference evidence="2 3" key="1">
    <citation type="journal article" date="2015" name="Microbiology">
        <title>Genomic and phenotypic characterization of Rhizobium gallicum phage vB_RglS_P106B.</title>
        <authorList>
            <person name="Halmillawewa A.P."/>
            <person name="Restrepo-Cordoba M."/>
            <person name="Yost C.K."/>
            <person name="Hynes M.F."/>
        </authorList>
    </citation>
    <scope>NUCLEOTIDE SEQUENCE [LARGE SCALE GENOMIC DNA]</scope>
</reference>